<keyword evidence="2" id="KW-1185">Reference proteome</keyword>
<sequence>MPMMKESIRCASCGALLFKAETNAIAAAIEIKCRRCGAINTMRPVSPSTTVARTAEGK</sequence>
<proteinExistence type="predicted"/>
<dbReference type="AlphaFoldDB" id="A0A418WMA9"/>
<dbReference type="InterPro" id="IPR019294">
    <property type="entry name" value="Translation_reg_Com"/>
</dbReference>
<dbReference type="GO" id="GO:0003677">
    <property type="term" value="F:DNA binding"/>
    <property type="evidence" value="ECO:0007669"/>
    <property type="project" value="UniProtKB-KW"/>
</dbReference>
<evidence type="ECO:0000313" key="1">
    <source>
        <dbReference type="EMBL" id="RJF91136.1"/>
    </source>
</evidence>
<keyword evidence="1" id="KW-0238">DNA-binding</keyword>
<name>A0A418WMA9_9SPHN</name>
<dbReference type="Pfam" id="PF10122">
    <property type="entry name" value="Zn_ribbon_Com"/>
    <property type="match status" value="1"/>
</dbReference>
<dbReference type="EMBL" id="QYUM01000003">
    <property type="protein sequence ID" value="RJF91136.1"/>
    <property type="molecule type" value="Genomic_DNA"/>
</dbReference>
<protein>
    <submittedName>
        <fullName evidence="1">Com family DNA-binding transcriptional regulator</fullName>
    </submittedName>
</protein>
<accession>A0A418WMA9</accession>
<reference evidence="1 2" key="1">
    <citation type="submission" date="2018-09" db="EMBL/GenBank/DDBJ databases">
        <authorList>
            <person name="Zhu H."/>
        </authorList>
    </citation>
    <scope>NUCLEOTIDE SEQUENCE [LARGE SCALE GENOMIC DNA]</scope>
    <source>
        <strain evidence="1 2">K2R01-6</strain>
    </source>
</reference>
<dbReference type="Proteomes" id="UP000286100">
    <property type="component" value="Unassembled WGS sequence"/>
</dbReference>
<comment type="caution">
    <text evidence="1">The sequence shown here is derived from an EMBL/GenBank/DDBJ whole genome shotgun (WGS) entry which is preliminary data.</text>
</comment>
<gene>
    <name evidence="1" type="ORF">D3876_13470</name>
</gene>
<organism evidence="1 2">
    <name type="scientific">Sphingomonas cavernae</name>
    <dbReference type="NCBI Taxonomy" id="2320861"/>
    <lineage>
        <taxon>Bacteria</taxon>
        <taxon>Pseudomonadati</taxon>
        <taxon>Pseudomonadota</taxon>
        <taxon>Alphaproteobacteria</taxon>
        <taxon>Sphingomonadales</taxon>
        <taxon>Sphingomonadaceae</taxon>
        <taxon>Sphingomonas</taxon>
    </lineage>
</organism>
<evidence type="ECO:0000313" key="2">
    <source>
        <dbReference type="Proteomes" id="UP000286100"/>
    </source>
</evidence>